<evidence type="ECO:0000256" key="6">
    <source>
        <dbReference type="ARBA" id="ARBA00022989"/>
    </source>
</evidence>
<keyword evidence="12" id="KW-1185">Reference proteome</keyword>
<dbReference type="GO" id="GO:0015297">
    <property type="term" value="F:antiporter activity"/>
    <property type="evidence" value="ECO:0007669"/>
    <property type="project" value="UniProtKB-KW"/>
</dbReference>
<dbReference type="EMBL" id="JBFOLK010000003">
    <property type="protein sequence ID" value="KAL2527113.1"/>
    <property type="molecule type" value="Genomic_DNA"/>
</dbReference>
<feature type="transmembrane region" description="Helical" evidence="9">
    <location>
        <begin position="546"/>
        <end position="564"/>
    </location>
</feature>
<feature type="transmembrane region" description="Helical" evidence="9">
    <location>
        <begin position="274"/>
        <end position="293"/>
    </location>
</feature>
<evidence type="ECO:0000256" key="9">
    <source>
        <dbReference type="SAM" id="Phobius"/>
    </source>
</evidence>
<dbReference type="InterPro" id="IPR045158">
    <property type="entry name" value="KEA4/5/6-like"/>
</dbReference>
<dbReference type="PANTHER" id="PTHR16254">
    <property type="entry name" value="POTASSIUM/PROTON ANTIPORTER-RELATED"/>
    <property type="match status" value="1"/>
</dbReference>
<dbReference type="Gene3D" id="1.20.1530.20">
    <property type="match status" value="1"/>
</dbReference>
<feature type="transmembrane region" description="Helical" evidence="9">
    <location>
        <begin position="226"/>
        <end position="254"/>
    </location>
</feature>
<accession>A0ABD1UPZ6</accession>
<evidence type="ECO:0000256" key="4">
    <source>
        <dbReference type="ARBA" id="ARBA00022692"/>
    </source>
</evidence>
<dbReference type="PANTHER" id="PTHR16254:SF20">
    <property type="entry name" value="K(+) EFFLUX ANTIPORTER 5"/>
    <property type="match status" value="1"/>
</dbReference>
<feature type="transmembrane region" description="Helical" evidence="9">
    <location>
        <begin position="305"/>
        <end position="327"/>
    </location>
</feature>
<protein>
    <submittedName>
        <fullName evidence="11">K(+) efflux antiporter 5</fullName>
    </submittedName>
</protein>
<keyword evidence="7" id="KW-0406">Ion transport</keyword>
<evidence type="ECO:0000256" key="1">
    <source>
        <dbReference type="ARBA" id="ARBA00004141"/>
    </source>
</evidence>
<dbReference type="InterPro" id="IPR038770">
    <property type="entry name" value="Na+/solute_symporter_sf"/>
</dbReference>
<sequence length="625" mass="68003">MRDKWLNLKDHYVISGITSRVFMRVNFSRKLRGYDCEKSHWQAVRSVISKLNCRFGKKSFFNTQLGSDFYSLGYPSSSARIASDAQAPRSEQEIRARFYGNLINSSTPGNGEGSIAKMFDRVLEKEFSENDQPEGSDGSSFNNSVADQQAVLETVAKITHEKTKKNETQEANGTRSFQFQDVFSLENEASDDTTTLIDQKDNVFVMSNKKSKYPILQVDLRLISDLVVVIVSAAIGGIISSCLGQPVIVGYLLAGSIIGPGGLKFISEMVQVETVAQFGVVFLLFALGLEFSLSKLKVVGPVAVLGGLLQIVILMFLCGIIAVLCGAKLSEGIFVGCFLSMSSTALVVKFLVERNNSNALHGQVTIGTLIFQDCAVGLLFALLPILGGNGGILQGMVSMGKSLLTLSIYLGGASVLIWSFVPRFLKLMTQLSSQTNELYQLAAVAFCLLSAWCSDKLGLSLELGSFVAGVMISTTDFAQHTLDQVEPIRNLFAALFLSSIGMLIHVQFLWTHVDILLASVILVIVVKTTVAATITKAFGYNLRTSVIVGVLLAQIGEFAFVLLSRASNLHLVEGKMYLLLLGTTALSLVTTPVVFKLIPALMHLGVLMHWFPSENGTNNEEKVYD</sequence>
<evidence type="ECO:0000256" key="3">
    <source>
        <dbReference type="ARBA" id="ARBA00022449"/>
    </source>
</evidence>
<keyword evidence="3" id="KW-0050">Antiport</keyword>
<feature type="domain" description="Cation/H+ exchanger transmembrane" evidence="10">
    <location>
        <begin position="230"/>
        <end position="596"/>
    </location>
</feature>
<dbReference type="InterPro" id="IPR006153">
    <property type="entry name" value="Cation/H_exchanger_TM"/>
</dbReference>
<comment type="caution">
    <text evidence="11">The sequence shown here is derived from an EMBL/GenBank/DDBJ whole genome shotgun (WGS) entry which is preliminary data.</text>
</comment>
<evidence type="ECO:0000313" key="11">
    <source>
        <dbReference type="EMBL" id="KAL2527113.1"/>
    </source>
</evidence>
<feature type="transmembrane region" description="Helical" evidence="9">
    <location>
        <begin position="406"/>
        <end position="425"/>
    </location>
</feature>
<dbReference type="GO" id="GO:0016020">
    <property type="term" value="C:membrane"/>
    <property type="evidence" value="ECO:0007669"/>
    <property type="project" value="UniProtKB-SubCell"/>
</dbReference>
<keyword evidence="2" id="KW-0813">Transport</keyword>
<feature type="transmembrane region" description="Helical" evidence="9">
    <location>
        <begin position="333"/>
        <end position="352"/>
    </location>
</feature>
<keyword evidence="6 9" id="KW-1133">Transmembrane helix</keyword>
<proteinExistence type="predicted"/>
<evidence type="ECO:0000313" key="12">
    <source>
        <dbReference type="Proteomes" id="UP001604336"/>
    </source>
</evidence>
<evidence type="ECO:0000256" key="5">
    <source>
        <dbReference type="ARBA" id="ARBA00022729"/>
    </source>
</evidence>
<keyword evidence="8 9" id="KW-0472">Membrane</keyword>
<feature type="transmembrane region" description="Helical" evidence="9">
    <location>
        <begin position="516"/>
        <end position="534"/>
    </location>
</feature>
<comment type="subcellular location">
    <subcellularLocation>
        <location evidence="1">Membrane</location>
        <topology evidence="1">Multi-pass membrane protein</topology>
    </subcellularLocation>
</comment>
<feature type="transmembrane region" description="Helical" evidence="9">
    <location>
        <begin position="490"/>
        <end position="510"/>
    </location>
</feature>
<dbReference type="GO" id="GO:0006811">
    <property type="term" value="P:monoatomic ion transport"/>
    <property type="evidence" value="ECO:0007669"/>
    <property type="project" value="UniProtKB-KW"/>
</dbReference>
<organism evidence="11 12">
    <name type="scientific">Abeliophyllum distichum</name>
    <dbReference type="NCBI Taxonomy" id="126358"/>
    <lineage>
        <taxon>Eukaryota</taxon>
        <taxon>Viridiplantae</taxon>
        <taxon>Streptophyta</taxon>
        <taxon>Embryophyta</taxon>
        <taxon>Tracheophyta</taxon>
        <taxon>Spermatophyta</taxon>
        <taxon>Magnoliopsida</taxon>
        <taxon>eudicotyledons</taxon>
        <taxon>Gunneridae</taxon>
        <taxon>Pentapetalae</taxon>
        <taxon>asterids</taxon>
        <taxon>lamiids</taxon>
        <taxon>Lamiales</taxon>
        <taxon>Oleaceae</taxon>
        <taxon>Forsythieae</taxon>
        <taxon>Abeliophyllum</taxon>
    </lineage>
</organism>
<reference evidence="12" key="1">
    <citation type="submission" date="2024-07" db="EMBL/GenBank/DDBJ databases">
        <title>Two chromosome-level genome assemblies of Korean endemic species Abeliophyllum distichum and Forsythia ovata (Oleaceae).</title>
        <authorList>
            <person name="Jang H."/>
        </authorList>
    </citation>
    <scope>NUCLEOTIDE SEQUENCE [LARGE SCALE GENOMIC DNA]</scope>
</reference>
<evidence type="ECO:0000256" key="8">
    <source>
        <dbReference type="ARBA" id="ARBA00023136"/>
    </source>
</evidence>
<evidence type="ECO:0000259" key="10">
    <source>
        <dbReference type="Pfam" id="PF00999"/>
    </source>
</evidence>
<evidence type="ECO:0000256" key="7">
    <source>
        <dbReference type="ARBA" id="ARBA00023065"/>
    </source>
</evidence>
<keyword evidence="5" id="KW-0732">Signal</keyword>
<dbReference type="AlphaFoldDB" id="A0ABD1UPZ6"/>
<keyword evidence="4 9" id="KW-0812">Transmembrane</keyword>
<dbReference type="Pfam" id="PF00999">
    <property type="entry name" value="Na_H_Exchanger"/>
    <property type="match status" value="1"/>
</dbReference>
<name>A0ABD1UPZ6_9LAMI</name>
<feature type="transmembrane region" description="Helical" evidence="9">
    <location>
        <begin position="364"/>
        <end position="386"/>
    </location>
</feature>
<feature type="transmembrane region" description="Helical" evidence="9">
    <location>
        <begin position="576"/>
        <end position="598"/>
    </location>
</feature>
<gene>
    <name evidence="11" type="ORF">Adt_12167</name>
</gene>
<evidence type="ECO:0000256" key="2">
    <source>
        <dbReference type="ARBA" id="ARBA00022448"/>
    </source>
</evidence>
<dbReference type="Proteomes" id="UP001604336">
    <property type="component" value="Unassembled WGS sequence"/>
</dbReference>